<dbReference type="EMBL" id="KN847334">
    <property type="protein sequence ID" value="KIW45759.1"/>
    <property type="molecule type" value="Genomic_DNA"/>
</dbReference>
<keyword evidence="4" id="KW-0804">Transcription</keyword>
<protein>
    <recommendedName>
        <fullName evidence="6">Xylanolytic transcriptional activator regulatory domain-containing protein</fullName>
    </recommendedName>
</protein>
<dbReference type="GO" id="GO:0003677">
    <property type="term" value="F:DNA binding"/>
    <property type="evidence" value="ECO:0007669"/>
    <property type="project" value="InterPro"/>
</dbReference>
<evidence type="ECO:0000256" key="4">
    <source>
        <dbReference type="ARBA" id="ARBA00023163"/>
    </source>
</evidence>
<proteinExistence type="predicted"/>
<dbReference type="CDD" id="cd12148">
    <property type="entry name" value="fungal_TF_MHR"/>
    <property type="match status" value="1"/>
</dbReference>
<evidence type="ECO:0000256" key="5">
    <source>
        <dbReference type="ARBA" id="ARBA00023242"/>
    </source>
</evidence>
<dbReference type="RefSeq" id="XP_016265975.1">
    <property type="nucleotide sequence ID" value="XM_016404970.1"/>
</dbReference>
<dbReference type="Pfam" id="PF04082">
    <property type="entry name" value="Fungal_trans"/>
    <property type="match status" value="1"/>
</dbReference>
<dbReference type="PANTHER" id="PTHR47338:SF4">
    <property type="entry name" value="ZN(II)2CYS6 TRANSCRIPTION FACTOR (EUROFUNG)"/>
    <property type="match status" value="1"/>
</dbReference>
<evidence type="ECO:0000313" key="7">
    <source>
        <dbReference type="EMBL" id="KIW45759.1"/>
    </source>
</evidence>
<dbReference type="GO" id="GO:0000981">
    <property type="term" value="F:DNA-binding transcription factor activity, RNA polymerase II-specific"/>
    <property type="evidence" value="ECO:0007669"/>
    <property type="project" value="InterPro"/>
</dbReference>
<dbReference type="VEuPathDB" id="FungiDB:PV06_04117"/>
<dbReference type="InterPro" id="IPR050815">
    <property type="entry name" value="TF_fung"/>
</dbReference>
<dbReference type="PANTHER" id="PTHR47338">
    <property type="entry name" value="ZN(II)2CYS6 TRANSCRIPTION FACTOR (EUROFUNG)-RELATED"/>
    <property type="match status" value="1"/>
</dbReference>
<sequence length="201" mass="23057">MPPSYPPDTPILQNFSFGYNVGSQTDAMLPGLESRPTIGFNDLPKDSIDRLLSDYFRYSHNQPYSFFHEETFRRKVANGTMPDYLLQAVIASSLRFSTDPYFEDNLFFTNKRKVTADIFANNSWRILSSRFVDGDDDCNVGVVQAITLLAIYEFVEGRQRKAWVKIGIAAKFAQDLRLMFEPASSLAFSEQEESRRAFWSI</sequence>
<organism evidence="7 8">
    <name type="scientific">Exophiala oligosperma</name>
    <dbReference type="NCBI Taxonomy" id="215243"/>
    <lineage>
        <taxon>Eukaryota</taxon>
        <taxon>Fungi</taxon>
        <taxon>Dikarya</taxon>
        <taxon>Ascomycota</taxon>
        <taxon>Pezizomycotina</taxon>
        <taxon>Eurotiomycetes</taxon>
        <taxon>Chaetothyriomycetidae</taxon>
        <taxon>Chaetothyriales</taxon>
        <taxon>Herpotrichiellaceae</taxon>
        <taxon>Exophiala</taxon>
    </lineage>
</organism>
<dbReference type="Proteomes" id="UP000053342">
    <property type="component" value="Unassembled WGS sequence"/>
</dbReference>
<keyword evidence="8" id="KW-1185">Reference proteome</keyword>
<dbReference type="OrthoDB" id="424974at2759"/>
<dbReference type="InterPro" id="IPR007219">
    <property type="entry name" value="XnlR_reg_dom"/>
</dbReference>
<dbReference type="GO" id="GO:0005634">
    <property type="term" value="C:nucleus"/>
    <property type="evidence" value="ECO:0007669"/>
    <property type="project" value="UniProtKB-SubCell"/>
</dbReference>
<comment type="subcellular location">
    <subcellularLocation>
        <location evidence="1">Nucleus</location>
    </subcellularLocation>
</comment>
<evidence type="ECO:0000259" key="6">
    <source>
        <dbReference type="Pfam" id="PF04082"/>
    </source>
</evidence>
<feature type="domain" description="Xylanolytic transcriptional activator regulatory" evidence="6">
    <location>
        <begin position="52"/>
        <end position="201"/>
    </location>
</feature>
<evidence type="ECO:0000256" key="3">
    <source>
        <dbReference type="ARBA" id="ARBA00023015"/>
    </source>
</evidence>
<evidence type="ECO:0000313" key="8">
    <source>
        <dbReference type="Proteomes" id="UP000053342"/>
    </source>
</evidence>
<dbReference type="GeneID" id="27356191"/>
<gene>
    <name evidence="7" type="ORF">PV06_04117</name>
</gene>
<dbReference type="HOGENOM" id="CLU_1360416_0_0_1"/>
<name>A0A0D2ECP9_9EURO</name>
<keyword evidence="5" id="KW-0539">Nucleus</keyword>
<accession>A0A0D2ECP9</accession>
<evidence type="ECO:0000256" key="1">
    <source>
        <dbReference type="ARBA" id="ARBA00004123"/>
    </source>
</evidence>
<dbReference type="STRING" id="215243.A0A0D2ECP9"/>
<dbReference type="AlphaFoldDB" id="A0A0D2ECP9"/>
<keyword evidence="2" id="KW-0479">Metal-binding</keyword>
<dbReference type="GO" id="GO:0006351">
    <property type="term" value="P:DNA-templated transcription"/>
    <property type="evidence" value="ECO:0007669"/>
    <property type="project" value="InterPro"/>
</dbReference>
<keyword evidence="3" id="KW-0805">Transcription regulation</keyword>
<dbReference type="GO" id="GO:0008270">
    <property type="term" value="F:zinc ion binding"/>
    <property type="evidence" value="ECO:0007669"/>
    <property type="project" value="InterPro"/>
</dbReference>
<evidence type="ECO:0000256" key="2">
    <source>
        <dbReference type="ARBA" id="ARBA00022723"/>
    </source>
</evidence>
<reference evidence="7 8" key="1">
    <citation type="submission" date="2015-01" db="EMBL/GenBank/DDBJ databases">
        <title>The Genome Sequence of Exophiala oligosperma CBS72588.</title>
        <authorList>
            <consortium name="The Broad Institute Genomics Platform"/>
            <person name="Cuomo C."/>
            <person name="de Hoog S."/>
            <person name="Gorbushina A."/>
            <person name="Stielow B."/>
            <person name="Teixiera M."/>
            <person name="Abouelleil A."/>
            <person name="Chapman S.B."/>
            <person name="Priest M."/>
            <person name="Young S.K."/>
            <person name="Wortman J."/>
            <person name="Nusbaum C."/>
            <person name="Birren B."/>
        </authorList>
    </citation>
    <scope>NUCLEOTIDE SEQUENCE [LARGE SCALE GENOMIC DNA]</scope>
    <source>
        <strain evidence="7 8">CBS 72588</strain>
    </source>
</reference>